<dbReference type="AlphaFoldDB" id="A0A5A7P9E6"/>
<keyword evidence="2" id="KW-1185">Reference proteome</keyword>
<protein>
    <submittedName>
        <fullName evidence="1">BAH domain</fullName>
    </submittedName>
</protein>
<feature type="non-terminal residue" evidence="1">
    <location>
        <position position="311"/>
    </location>
</feature>
<dbReference type="EMBL" id="BKCP01003780">
    <property type="protein sequence ID" value="GER29409.1"/>
    <property type="molecule type" value="Genomic_DNA"/>
</dbReference>
<accession>A0A5A7P9E6</accession>
<dbReference type="Proteomes" id="UP000325081">
    <property type="component" value="Unassembled WGS sequence"/>
</dbReference>
<name>A0A5A7P9E6_STRAF</name>
<comment type="caution">
    <text evidence="1">The sequence shown here is derived from an EMBL/GenBank/DDBJ whole genome shotgun (WGS) entry which is preliminary data.</text>
</comment>
<organism evidence="1 2">
    <name type="scientific">Striga asiatica</name>
    <name type="common">Asiatic witchweed</name>
    <name type="synonym">Buchnera asiatica</name>
    <dbReference type="NCBI Taxonomy" id="4170"/>
    <lineage>
        <taxon>Eukaryota</taxon>
        <taxon>Viridiplantae</taxon>
        <taxon>Streptophyta</taxon>
        <taxon>Embryophyta</taxon>
        <taxon>Tracheophyta</taxon>
        <taxon>Spermatophyta</taxon>
        <taxon>Magnoliopsida</taxon>
        <taxon>eudicotyledons</taxon>
        <taxon>Gunneridae</taxon>
        <taxon>Pentapetalae</taxon>
        <taxon>asterids</taxon>
        <taxon>lamiids</taxon>
        <taxon>Lamiales</taxon>
        <taxon>Orobanchaceae</taxon>
        <taxon>Buchnereae</taxon>
        <taxon>Striga</taxon>
    </lineage>
</organism>
<evidence type="ECO:0000313" key="2">
    <source>
        <dbReference type="Proteomes" id="UP000325081"/>
    </source>
</evidence>
<evidence type="ECO:0000313" key="1">
    <source>
        <dbReference type="EMBL" id="GER29409.1"/>
    </source>
</evidence>
<proteinExistence type="predicted"/>
<sequence length="311" mass="36303">MDSTTSVGRGPNVNNQRRIWTFEEERLKELIARGMKANNGFRSGYTINSFRGLQLERSLTSRRNITVWKKNYVLLAPLLQNTFGVGCHILEVEEPVWNDYGVESSASRKGKRVGKRKRVKDAEVEVVGLLSTSCEKADQCWGQMVERIGVQHDKKEQQKHLRDVEVYSHVENKEEIDVFFSVGEEDKASMVKMILENKLFFHRKINPMDRHESMLRIVARYHHPGWSANEERECYRLSFNICRETPDVNVPSFFNSIWPHLSIQLTKEMLTYFSVLKVKAKIKALHTYFREFLTFLEIPGVEGMRNRVLSM</sequence>
<gene>
    <name evidence="1" type="ORF">STAS_05269</name>
</gene>
<reference evidence="2" key="1">
    <citation type="journal article" date="2019" name="Curr. Biol.">
        <title>Genome Sequence of Striga asiatica Provides Insight into the Evolution of Plant Parasitism.</title>
        <authorList>
            <person name="Yoshida S."/>
            <person name="Kim S."/>
            <person name="Wafula E.K."/>
            <person name="Tanskanen J."/>
            <person name="Kim Y.M."/>
            <person name="Honaas L."/>
            <person name="Yang Z."/>
            <person name="Spallek T."/>
            <person name="Conn C.E."/>
            <person name="Ichihashi Y."/>
            <person name="Cheong K."/>
            <person name="Cui S."/>
            <person name="Der J.P."/>
            <person name="Gundlach H."/>
            <person name="Jiao Y."/>
            <person name="Hori C."/>
            <person name="Ishida J.K."/>
            <person name="Kasahara H."/>
            <person name="Kiba T."/>
            <person name="Kim M.S."/>
            <person name="Koo N."/>
            <person name="Laohavisit A."/>
            <person name="Lee Y.H."/>
            <person name="Lumba S."/>
            <person name="McCourt P."/>
            <person name="Mortimer J.C."/>
            <person name="Mutuku J.M."/>
            <person name="Nomura T."/>
            <person name="Sasaki-Sekimoto Y."/>
            <person name="Seto Y."/>
            <person name="Wang Y."/>
            <person name="Wakatake T."/>
            <person name="Sakakibara H."/>
            <person name="Demura T."/>
            <person name="Yamaguchi S."/>
            <person name="Yoneyama K."/>
            <person name="Manabe R.I."/>
            <person name="Nelson D.C."/>
            <person name="Schulman A.H."/>
            <person name="Timko M.P."/>
            <person name="dePamphilis C.W."/>
            <person name="Choi D."/>
            <person name="Shirasu K."/>
        </authorList>
    </citation>
    <scope>NUCLEOTIDE SEQUENCE [LARGE SCALE GENOMIC DNA]</scope>
    <source>
        <strain evidence="2">cv. UVA1</strain>
    </source>
</reference>